<evidence type="ECO:0000313" key="3">
    <source>
        <dbReference type="EMBL" id="SEN00814.1"/>
    </source>
</evidence>
<dbReference type="InterPro" id="IPR047799">
    <property type="entry name" value="T9SS_OM_PorV"/>
</dbReference>
<reference evidence="3 4" key="1">
    <citation type="submission" date="2016-10" db="EMBL/GenBank/DDBJ databases">
        <authorList>
            <person name="de Groot N.N."/>
        </authorList>
    </citation>
    <scope>NUCLEOTIDE SEQUENCE [LARGE SCALE GENOMIC DNA]</scope>
    <source>
        <strain evidence="3 4">DSM 21039</strain>
    </source>
</reference>
<feature type="signal peptide" evidence="1">
    <location>
        <begin position="1"/>
        <end position="21"/>
    </location>
</feature>
<sequence>MQYRFTLFSACLLLVALPLAAQKVQVPVNAGAAFLLVNPDARSGSVGDAVTGLEPNVNDLFGNAAKIVFAGDWGVSASYSPWMWEVNDRKTHMGHIAAFKNFNELEGVGASLKYFNHGDITFRDNNGMMLQQYHAVEYALDATYARKLSQHLSLAVSLRYIRSQLGQGSYNGLQQKPASAGAGDVGLYYQNYSDILDYGNRYCWGISFTNIGSKLSYTDDSNRRTFLPMNLRIGGGFTFVNTADHQFTILADINKLLVPTPPEYQLDANGQPTNVILKGKDPNRGVVSAMFTSLWDAPGGFQEELREFTAGGGLEYNYQHQFFARAGYFYEHPNKGYRQHFSAGVGLRIHSLQLDAAYRMPTTGVLQRASLQFSVIYTRPAKQ</sequence>
<dbReference type="RefSeq" id="WP_089918367.1">
    <property type="nucleotide sequence ID" value="NZ_FOBB01000007.1"/>
</dbReference>
<organism evidence="3 4">
    <name type="scientific">Chitinophaga rupis</name>
    <dbReference type="NCBI Taxonomy" id="573321"/>
    <lineage>
        <taxon>Bacteria</taxon>
        <taxon>Pseudomonadati</taxon>
        <taxon>Bacteroidota</taxon>
        <taxon>Chitinophagia</taxon>
        <taxon>Chitinophagales</taxon>
        <taxon>Chitinophagaceae</taxon>
        <taxon>Chitinophaga</taxon>
    </lineage>
</organism>
<keyword evidence="1" id="KW-0732">Signal</keyword>
<dbReference type="Gene3D" id="2.40.160.60">
    <property type="entry name" value="Outer membrane protein transport protein (OMPP1/FadL/TodX)"/>
    <property type="match status" value="1"/>
</dbReference>
<feature type="chain" id="PRO_5011616966" description="Type IX secretion system protein PorV domain-containing protein" evidence="1">
    <location>
        <begin position="22"/>
        <end position="383"/>
    </location>
</feature>
<accession>A0A1H8D287</accession>
<name>A0A1H8D287_9BACT</name>
<dbReference type="NCBIfam" id="NF033710">
    <property type="entry name" value="T9SS_OM_PorV"/>
    <property type="match status" value="1"/>
</dbReference>
<evidence type="ECO:0000259" key="2">
    <source>
        <dbReference type="Pfam" id="PF19572"/>
    </source>
</evidence>
<dbReference type="OrthoDB" id="9758448at2"/>
<proteinExistence type="predicted"/>
<dbReference type="NCBIfam" id="NF033709">
    <property type="entry name" value="PorV_fam"/>
    <property type="match status" value="1"/>
</dbReference>
<dbReference type="AlphaFoldDB" id="A0A1H8D287"/>
<evidence type="ECO:0000256" key="1">
    <source>
        <dbReference type="SAM" id="SignalP"/>
    </source>
</evidence>
<dbReference type="EMBL" id="FOBB01000007">
    <property type="protein sequence ID" value="SEN00814.1"/>
    <property type="molecule type" value="Genomic_DNA"/>
</dbReference>
<protein>
    <recommendedName>
        <fullName evidence="2">Type IX secretion system protein PorV domain-containing protein</fullName>
    </recommendedName>
</protein>
<dbReference type="InterPro" id="IPR045741">
    <property type="entry name" value="PorV"/>
</dbReference>
<evidence type="ECO:0000313" key="4">
    <source>
        <dbReference type="Proteomes" id="UP000198984"/>
    </source>
</evidence>
<feature type="domain" description="Type IX secretion system protein PorV" evidence="2">
    <location>
        <begin position="26"/>
        <end position="262"/>
    </location>
</feature>
<keyword evidence="4" id="KW-1185">Reference proteome</keyword>
<gene>
    <name evidence="3" type="ORF">SAMN04488505_107284</name>
</gene>
<dbReference type="Proteomes" id="UP000198984">
    <property type="component" value="Unassembled WGS sequence"/>
</dbReference>
<dbReference type="Pfam" id="PF19572">
    <property type="entry name" value="PorV"/>
    <property type="match status" value="1"/>
</dbReference>
<dbReference type="STRING" id="573321.SAMN04488505_107284"/>